<dbReference type="AlphaFoldDB" id="A0ABD0NTL2"/>
<dbReference type="EMBL" id="JAMKFB020000020">
    <property type="protein sequence ID" value="KAL0164835.1"/>
    <property type="molecule type" value="Genomic_DNA"/>
</dbReference>
<dbReference type="Pfam" id="PF13927">
    <property type="entry name" value="Ig_3"/>
    <property type="match status" value="1"/>
</dbReference>
<protein>
    <recommendedName>
        <fullName evidence="1">Ig-like domain-containing protein</fullName>
    </recommendedName>
</protein>
<comment type="caution">
    <text evidence="2">The sequence shown here is derived from an EMBL/GenBank/DDBJ whole genome shotgun (WGS) entry which is preliminary data.</text>
</comment>
<organism evidence="2 3">
    <name type="scientific">Cirrhinus mrigala</name>
    <name type="common">Mrigala</name>
    <dbReference type="NCBI Taxonomy" id="683832"/>
    <lineage>
        <taxon>Eukaryota</taxon>
        <taxon>Metazoa</taxon>
        <taxon>Chordata</taxon>
        <taxon>Craniata</taxon>
        <taxon>Vertebrata</taxon>
        <taxon>Euteleostomi</taxon>
        <taxon>Actinopterygii</taxon>
        <taxon>Neopterygii</taxon>
        <taxon>Teleostei</taxon>
        <taxon>Ostariophysi</taxon>
        <taxon>Cypriniformes</taxon>
        <taxon>Cyprinidae</taxon>
        <taxon>Labeoninae</taxon>
        <taxon>Labeonini</taxon>
        <taxon>Cirrhinus</taxon>
    </lineage>
</organism>
<sequence length="52" mass="5542">VGGTEVENNSGKLLEMSVTVGDDVTLPCEVESVPPPIITWAKDKQLISPFSN</sequence>
<feature type="non-terminal residue" evidence="2">
    <location>
        <position position="1"/>
    </location>
</feature>
<proteinExistence type="predicted"/>
<accession>A0ABD0NTL2</accession>
<dbReference type="InterPro" id="IPR013783">
    <property type="entry name" value="Ig-like_fold"/>
</dbReference>
<evidence type="ECO:0000313" key="3">
    <source>
        <dbReference type="Proteomes" id="UP001529510"/>
    </source>
</evidence>
<evidence type="ECO:0000313" key="2">
    <source>
        <dbReference type="EMBL" id="KAL0164835.1"/>
    </source>
</evidence>
<dbReference type="InterPro" id="IPR036179">
    <property type="entry name" value="Ig-like_dom_sf"/>
</dbReference>
<name>A0ABD0NTL2_CIRMR</name>
<feature type="domain" description="Ig-like" evidence="1">
    <location>
        <begin position="21"/>
        <end position="52"/>
    </location>
</feature>
<dbReference type="Proteomes" id="UP001529510">
    <property type="component" value="Unassembled WGS sequence"/>
</dbReference>
<dbReference type="Gene3D" id="2.60.40.10">
    <property type="entry name" value="Immunoglobulins"/>
    <property type="match status" value="1"/>
</dbReference>
<gene>
    <name evidence="2" type="ORF">M9458_040588</name>
</gene>
<keyword evidence="3" id="KW-1185">Reference proteome</keyword>
<dbReference type="SUPFAM" id="SSF48726">
    <property type="entry name" value="Immunoglobulin"/>
    <property type="match status" value="1"/>
</dbReference>
<dbReference type="InterPro" id="IPR007110">
    <property type="entry name" value="Ig-like_dom"/>
</dbReference>
<dbReference type="PROSITE" id="PS50835">
    <property type="entry name" value="IG_LIKE"/>
    <property type="match status" value="1"/>
</dbReference>
<feature type="non-terminal residue" evidence="2">
    <location>
        <position position="52"/>
    </location>
</feature>
<evidence type="ECO:0000259" key="1">
    <source>
        <dbReference type="PROSITE" id="PS50835"/>
    </source>
</evidence>
<reference evidence="2 3" key="1">
    <citation type="submission" date="2024-05" db="EMBL/GenBank/DDBJ databases">
        <title>Genome sequencing and assembly of Indian major carp, Cirrhinus mrigala (Hamilton, 1822).</title>
        <authorList>
            <person name="Mohindra V."/>
            <person name="Chowdhury L.M."/>
            <person name="Lal K."/>
            <person name="Jena J.K."/>
        </authorList>
    </citation>
    <scope>NUCLEOTIDE SEQUENCE [LARGE SCALE GENOMIC DNA]</scope>
    <source>
        <strain evidence="2">CM1030</strain>
        <tissue evidence="2">Blood</tissue>
    </source>
</reference>